<proteinExistence type="predicted"/>
<accession>A0A6C0LEU6</accession>
<organism evidence="1">
    <name type="scientific">viral metagenome</name>
    <dbReference type="NCBI Taxonomy" id="1070528"/>
    <lineage>
        <taxon>unclassified sequences</taxon>
        <taxon>metagenomes</taxon>
        <taxon>organismal metagenomes</taxon>
    </lineage>
</organism>
<dbReference type="AlphaFoldDB" id="A0A6C0LEU6"/>
<reference evidence="1" key="1">
    <citation type="journal article" date="2020" name="Nature">
        <title>Giant virus diversity and host interactions through global metagenomics.</title>
        <authorList>
            <person name="Schulz F."/>
            <person name="Roux S."/>
            <person name="Paez-Espino D."/>
            <person name="Jungbluth S."/>
            <person name="Walsh D.A."/>
            <person name="Denef V.J."/>
            <person name="McMahon K.D."/>
            <person name="Konstantinidis K.T."/>
            <person name="Eloe-Fadrosh E.A."/>
            <person name="Kyrpides N.C."/>
            <person name="Woyke T."/>
        </authorList>
    </citation>
    <scope>NUCLEOTIDE SEQUENCE</scope>
    <source>
        <strain evidence="1">GVMAG-M-3300027791-30</strain>
    </source>
</reference>
<dbReference type="EMBL" id="MN740476">
    <property type="protein sequence ID" value="QHU28920.1"/>
    <property type="molecule type" value="Genomic_DNA"/>
</dbReference>
<evidence type="ECO:0000313" key="1">
    <source>
        <dbReference type="EMBL" id="QHU28920.1"/>
    </source>
</evidence>
<protein>
    <submittedName>
        <fullName evidence="1">Uncharacterized protein</fullName>
    </submittedName>
</protein>
<name>A0A6C0LEU6_9ZZZZ</name>
<sequence>MKLVELKAIKEETVYKRVLDELKVKGLDKLYIKRTESVDYLDIILEVINFLDKNKTVLKNVTQDQFENIVVIVIDEILEDMKIDISEEQIEKIMELLKNSLLVKKVSKYLIDKFKILYNNIKNFINSKCCKDSNKVIESSKIEVETK</sequence>